<dbReference type="SUPFAM" id="SSF54427">
    <property type="entry name" value="NTF2-like"/>
    <property type="match status" value="1"/>
</dbReference>
<name>A0A7Y2E678_UNCEI</name>
<evidence type="ECO:0000259" key="1">
    <source>
        <dbReference type="Pfam" id="PF14534"/>
    </source>
</evidence>
<dbReference type="AlphaFoldDB" id="A0A7Y2E678"/>
<sequence>MRTIDRSLFLLLALVIGISGCASGPSVKLGADELDAIAKASDAYTQAWLANDAELVMGTFVSEPVLSPSGMPFKKGQSAARAFWWPKDGPKTTVTRFDTSKLEVSGSGDLAYVRGAFVLEFTYHGAAYQSHGKFLHLLRRVSGVGWRISHHFWDDLPSD</sequence>
<comment type="caution">
    <text evidence="2">The sequence shown here is derived from an EMBL/GenBank/DDBJ whole genome shotgun (WGS) entry which is preliminary data.</text>
</comment>
<gene>
    <name evidence="2" type="ORF">HKN21_00015</name>
</gene>
<dbReference type="Proteomes" id="UP000547674">
    <property type="component" value="Unassembled WGS sequence"/>
</dbReference>
<dbReference type="InterPro" id="IPR027843">
    <property type="entry name" value="DUF4440"/>
</dbReference>
<organism evidence="2 3">
    <name type="scientific">Eiseniibacteriota bacterium</name>
    <dbReference type="NCBI Taxonomy" id="2212470"/>
    <lineage>
        <taxon>Bacteria</taxon>
        <taxon>Candidatus Eiseniibacteriota</taxon>
    </lineage>
</organism>
<dbReference type="Gene3D" id="3.10.450.50">
    <property type="match status" value="1"/>
</dbReference>
<evidence type="ECO:0000313" key="2">
    <source>
        <dbReference type="EMBL" id="NNF05117.1"/>
    </source>
</evidence>
<proteinExistence type="predicted"/>
<accession>A0A7Y2E678</accession>
<evidence type="ECO:0000313" key="3">
    <source>
        <dbReference type="Proteomes" id="UP000547674"/>
    </source>
</evidence>
<protein>
    <submittedName>
        <fullName evidence="2">DUF4440 domain-containing protein</fullName>
    </submittedName>
</protein>
<dbReference type="Pfam" id="PF14534">
    <property type="entry name" value="DUF4440"/>
    <property type="match status" value="1"/>
</dbReference>
<dbReference type="PROSITE" id="PS51257">
    <property type="entry name" value="PROKAR_LIPOPROTEIN"/>
    <property type="match status" value="1"/>
</dbReference>
<dbReference type="EMBL" id="JABDJR010000001">
    <property type="protein sequence ID" value="NNF05117.1"/>
    <property type="molecule type" value="Genomic_DNA"/>
</dbReference>
<reference evidence="2 3" key="1">
    <citation type="submission" date="2020-03" db="EMBL/GenBank/DDBJ databases">
        <title>Metabolic flexibility allows generalist bacteria to become dominant in a frequently disturbed ecosystem.</title>
        <authorList>
            <person name="Chen Y.-J."/>
            <person name="Leung P.M."/>
            <person name="Bay S.K."/>
            <person name="Hugenholtz P."/>
            <person name="Kessler A.J."/>
            <person name="Shelley G."/>
            <person name="Waite D.W."/>
            <person name="Cook P.L."/>
            <person name="Greening C."/>
        </authorList>
    </citation>
    <scope>NUCLEOTIDE SEQUENCE [LARGE SCALE GENOMIC DNA]</scope>
    <source>
        <strain evidence="2">SS_bin_28</strain>
    </source>
</reference>
<feature type="domain" description="DUF4440" evidence="1">
    <location>
        <begin position="37"/>
        <end position="148"/>
    </location>
</feature>
<dbReference type="InterPro" id="IPR032710">
    <property type="entry name" value="NTF2-like_dom_sf"/>
</dbReference>